<name>A0ABT0WGE8_9BACI</name>
<proteinExistence type="predicted"/>
<sequence>MSYEKLQAIEGGSGGCACCGYQYSHLPLQSLIAVDFGHAAVTKNGEEVYNEMDSEFKNEDLWTAQDAENLAKEEPDNDWRIHLVAPLSERHYQRQEDGLWVVFRIYTVADNIQL</sequence>
<protein>
    <submittedName>
        <fullName evidence="1">Uncharacterized protein</fullName>
    </submittedName>
</protein>
<keyword evidence="2" id="KW-1185">Reference proteome</keyword>
<evidence type="ECO:0000313" key="2">
    <source>
        <dbReference type="Proteomes" id="UP001523262"/>
    </source>
</evidence>
<dbReference type="Proteomes" id="UP001523262">
    <property type="component" value="Unassembled WGS sequence"/>
</dbReference>
<organism evidence="1 2">
    <name type="scientific">Neobacillus pocheonensis</name>
    <dbReference type="NCBI Taxonomy" id="363869"/>
    <lineage>
        <taxon>Bacteria</taxon>
        <taxon>Bacillati</taxon>
        <taxon>Bacillota</taxon>
        <taxon>Bacilli</taxon>
        <taxon>Bacillales</taxon>
        <taxon>Bacillaceae</taxon>
        <taxon>Neobacillus</taxon>
    </lineage>
</organism>
<comment type="caution">
    <text evidence="1">The sequence shown here is derived from an EMBL/GenBank/DDBJ whole genome shotgun (WGS) entry which is preliminary data.</text>
</comment>
<reference evidence="1 2" key="1">
    <citation type="submission" date="2022-06" db="EMBL/GenBank/DDBJ databases">
        <authorList>
            <person name="Jeon C.O."/>
        </authorList>
    </citation>
    <scope>NUCLEOTIDE SEQUENCE [LARGE SCALE GENOMIC DNA]</scope>
    <source>
        <strain evidence="1 2">KCTC 13943</strain>
    </source>
</reference>
<gene>
    <name evidence="1" type="ORF">NDK43_25805</name>
</gene>
<evidence type="ECO:0000313" key="1">
    <source>
        <dbReference type="EMBL" id="MCM2535129.1"/>
    </source>
</evidence>
<accession>A0ABT0WGE8</accession>
<dbReference type="EMBL" id="JAMQCR010000002">
    <property type="protein sequence ID" value="MCM2535129.1"/>
    <property type="molecule type" value="Genomic_DNA"/>
</dbReference>